<name>A0A369J697_HYPMA</name>
<dbReference type="InterPro" id="IPR016132">
    <property type="entry name" value="Phyto_chromo_attachment"/>
</dbReference>
<dbReference type="InterPro" id="IPR001789">
    <property type="entry name" value="Sig_transdc_resp-reg_receiver"/>
</dbReference>
<evidence type="ECO:0000313" key="16">
    <source>
        <dbReference type="EMBL" id="RDB16690.1"/>
    </source>
</evidence>
<feature type="domain" description="Phytochrome chromophore attachment site" evidence="13">
    <location>
        <begin position="427"/>
        <end position="589"/>
    </location>
</feature>
<keyword evidence="1" id="KW-0600">Photoreceptor protein</keyword>
<protein>
    <submittedName>
        <fullName evidence="16">Cyanobacterial phytochrome B</fullName>
    </submittedName>
</protein>
<feature type="compositionally biased region" description="Low complexity" evidence="12">
    <location>
        <begin position="1039"/>
        <end position="1055"/>
    </location>
</feature>
<dbReference type="PANTHER" id="PTHR43065">
    <property type="entry name" value="SENSOR HISTIDINE KINASE"/>
    <property type="match status" value="1"/>
</dbReference>
<dbReference type="InterPro" id="IPR036890">
    <property type="entry name" value="HATPase_C_sf"/>
</dbReference>
<dbReference type="PROSITE" id="PS50046">
    <property type="entry name" value="PHYTOCHROME_2"/>
    <property type="match status" value="1"/>
</dbReference>
<dbReference type="Gene3D" id="3.40.50.2300">
    <property type="match status" value="1"/>
</dbReference>
<dbReference type="Pfam" id="PF00072">
    <property type="entry name" value="Response_reg"/>
    <property type="match status" value="1"/>
</dbReference>
<dbReference type="Pfam" id="PF02518">
    <property type="entry name" value="HATPase_c"/>
    <property type="match status" value="1"/>
</dbReference>
<evidence type="ECO:0000313" key="17">
    <source>
        <dbReference type="Proteomes" id="UP000076154"/>
    </source>
</evidence>
<dbReference type="PANTHER" id="PTHR43065:SF10">
    <property type="entry name" value="PEROXIDE STRESS-ACTIVATED HISTIDINE KINASE MAK3"/>
    <property type="match status" value="1"/>
</dbReference>
<dbReference type="Pfam" id="PF01590">
    <property type="entry name" value="GAF"/>
    <property type="match status" value="1"/>
</dbReference>
<dbReference type="SMART" id="SM00448">
    <property type="entry name" value="REC"/>
    <property type="match status" value="1"/>
</dbReference>
<feature type="domain" description="Response regulatory" evidence="15">
    <location>
        <begin position="1131"/>
        <end position="1269"/>
    </location>
</feature>
<keyword evidence="6" id="KW-0418">Kinase</keyword>
<dbReference type="Pfam" id="PF00360">
    <property type="entry name" value="PHY"/>
    <property type="match status" value="1"/>
</dbReference>
<dbReference type="InterPro" id="IPR013654">
    <property type="entry name" value="PAS_2"/>
</dbReference>
<feature type="domain" description="Histidine kinase" evidence="14">
    <location>
        <begin position="797"/>
        <end position="1024"/>
    </location>
</feature>
<dbReference type="InterPro" id="IPR003594">
    <property type="entry name" value="HATPase_dom"/>
</dbReference>
<dbReference type="GO" id="GO:0000155">
    <property type="term" value="F:phosphorelay sensor kinase activity"/>
    <property type="evidence" value="ECO:0007669"/>
    <property type="project" value="InterPro"/>
</dbReference>
<evidence type="ECO:0000259" key="13">
    <source>
        <dbReference type="PROSITE" id="PS50046"/>
    </source>
</evidence>
<keyword evidence="4" id="KW-0808">Transferase</keyword>
<dbReference type="Gene3D" id="3.30.450.20">
    <property type="entry name" value="PAS domain"/>
    <property type="match status" value="1"/>
</dbReference>
<keyword evidence="7" id="KW-0067">ATP-binding</keyword>
<feature type="region of interest" description="Disordered" evidence="12">
    <location>
        <begin position="1035"/>
        <end position="1096"/>
    </location>
</feature>
<evidence type="ECO:0000256" key="2">
    <source>
        <dbReference type="ARBA" id="ARBA00022553"/>
    </source>
</evidence>
<reference evidence="16" key="1">
    <citation type="submission" date="2018-04" db="EMBL/GenBank/DDBJ databases">
        <title>Whole genome sequencing of Hypsizygus marmoreus.</title>
        <authorList>
            <person name="Choi I.-G."/>
            <person name="Min B."/>
            <person name="Kim J.-G."/>
            <person name="Kim S."/>
            <person name="Oh Y.-L."/>
            <person name="Kong W.-S."/>
            <person name="Park H."/>
            <person name="Jeong J."/>
            <person name="Song E.-S."/>
        </authorList>
    </citation>
    <scope>NUCLEOTIDE SEQUENCE [LARGE SCALE GENOMIC DNA]</scope>
    <source>
        <strain evidence="16">51987-8</strain>
    </source>
</reference>
<feature type="region of interest" description="Disordered" evidence="12">
    <location>
        <begin position="88"/>
        <end position="108"/>
    </location>
</feature>
<keyword evidence="10" id="KW-0675">Receptor</keyword>
<evidence type="ECO:0000259" key="15">
    <source>
        <dbReference type="PROSITE" id="PS50110"/>
    </source>
</evidence>
<dbReference type="SMART" id="SM00387">
    <property type="entry name" value="HATPase_c"/>
    <property type="match status" value="1"/>
</dbReference>
<feature type="region of interest" description="Disordered" evidence="12">
    <location>
        <begin position="1"/>
        <end position="32"/>
    </location>
</feature>
<evidence type="ECO:0000256" key="6">
    <source>
        <dbReference type="ARBA" id="ARBA00022777"/>
    </source>
</evidence>
<keyword evidence="8" id="KW-0157">Chromophore</keyword>
<evidence type="ECO:0000256" key="5">
    <source>
        <dbReference type="ARBA" id="ARBA00022741"/>
    </source>
</evidence>
<dbReference type="EMBL" id="LUEZ02000122">
    <property type="protein sequence ID" value="RDB16690.1"/>
    <property type="molecule type" value="Genomic_DNA"/>
</dbReference>
<dbReference type="InterPro" id="IPR003661">
    <property type="entry name" value="HisK_dim/P_dom"/>
</dbReference>
<accession>A0A369J697</accession>
<dbReference type="InterPro" id="IPR029016">
    <property type="entry name" value="GAF-like_dom_sf"/>
</dbReference>
<evidence type="ECO:0000256" key="4">
    <source>
        <dbReference type="ARBA" id="ARBA00022679"/>
    </source>
</evidence>
<dbReference type="InterPro" id="IPR003018">
    <property type="entry name" value="GAF"/>
</dbReference>
<dbReference type="PROSITE" id="PS50109">
    <property type="entry name" value="HIS_KIN"/>
    <property type="match status" value="1"/>
</dbReference>
<dbReference type="InterPro" id="IPR035965">
    <property type="entry name" value="PAS-like_dom_sf"/>
</dbReference>
<dbReference type="SUPFAM" id="SSF47384">
    <property type="entry name" value="Homodimeric domain of signal transducing histidine kinase"/>
    <property type="match status" value="1"/>
</dbReference>
<dbReference type="PROSITE" id="PS50110">
    <property type="entry name" value="RESPONSE_REGULATORY"/>
    <property type="match status" value="1"/>
</dbReference>
<dbReference type="Gene3D" id="3.30.450.270">
    <property type="match status" value="1"/>
</dbReference>
<comment type="caution">
    <text evidence="16">The sequence shown here is derived from an EMBL/GenBank/DDBJ whole genome shotgun (WGS) entry which is preliminary data.</text>
</comment>
<dbReference type="PRINTS" id="PR00344">
    <property type="entry name" value="BCTRLSENSOR"/>
</dbReference>
<evidence type="ECO:0000259" key="14">
    <source>
        <dbReference type="PROSITE" id="PS50109"/>
    </source>
</evidence>
<dbReference type="Gene3D" id="3.30.450.40">
    <property type="match status" value="1"/>
</dbReference>
<gene>
    <name evidence="16" type="primary">bphB_0</name>
    <name evidence="16" type="ORF">Hypma_002473</name>
</gene>
<keyword evidence="5" id="KW-0547">Nucleotide-binding</keyword>
<keyword evidence="17" id="KW-1185">Reference proteome</keyword>
<evidence type="ECO:0000256" key="1">
    <source>
        <dbReference type="ARBA" id="ARBA00022543"/>
    </source>
</evidence>
<dbReference type="Pfam" id="PF08446">
    <property type="entry name" value="PAS_2"/>
    <property type="match status" value="1"/>
</dbReference>
<keyword evidence="9" id="KW-0902">Two-component regulatory system</keyword>
<dbReference type="SUPFAM" id="SSF55785">
    <property type="entry name" value="PYP-like sensor domain (PAS domain)"/>
    <property type="match status" value="1"/>
</dbReference>
<dbReference type="SUPFAM" id="SSF55781">
    <property type="entry name" value="GAF domain-like"/>
    <property type="match status" value="2"/>
</dbReference>
<feature type="modified residue" description="4-aspartylphosphate" evidence="11">
    <location>
        <position position="1181"/>
    </location>
</feature>
<dbReference type="InterPro" id="IPR013515">
    <property type="entry name" value="Phytochrome_cen-reg"/>
</dbReference>
<dbReference type="Pfam" id="PF00512">
    <property type="entry name" value="HisKA"/>
    <property type="match status" value="1"/>
</dbReference>
<dbReference type="OrthoDB" id="2015534at2759"/>
<feature type="compositionally biased region" description="Polar residues" evidence="12">
    <location>
        <begin position="1077"/>
        <end position="1089"/>
    </location>
</feature>
<keyword evidence="2 11" id="KW-0597">Phosphoprotein</keyword>
<dbReference type="InterPro" id="IPR005467">
    <property type="entry name" value="His_kinase_dom"/>
</dbReference>
<evidence type="ECO:0000256" key="12">
    <source>
        <dbReference type="SAM" id="MobiDB-lite"/>
    </source>
</evidence>
<dbReference type="CDD" id="cd17546">
    <property type="entry name" value="REC_hyHK_CKI1_RcsC-like"/>
    <property type="match status" value="1"/>
</dbReference>
<evidence type="ECO:0000256" key="3">
    <source>
        <dbReference type="ARBA" id="ARBA00022606"/>
    </source>
</evidence>
<dbReference type="Proteomes" id="UP000076154">
    <property type="component" value="Unassembled WGS sequence"/>
</dbReference>
<dbReference type="Gene3D" id="3.30.565.10">
    <property type="entry name" value="Histidine kinase-like ATPase, C-terminal domain"/>
    <property type="match status" value="1"/>
</dbReference>
<dbReference type="STRING" id="39966.A0A369J697"/>
<feature type="region of interest" description="Disordered" evidence="12">
    <location>
        <begin position="300"/>
        <end position="341"/>
    </location>
</feature>
<dbReference type="SUPFAM" id="SSF55874">
    <property type="entry name" value="ATPase domain of HSP90 chaperone/DNA topoisomerase II/histidine kinase"/>
    <property type="match status" value="1"/>
</dbReference>
<dbReference type="InterPro" id="IPR004358">
    <property type="entry name" value="Sig_transdc_His_kin-like_C"/>
</dbReference>
<dbReference type="GO" id="GO:0009584">
    <property type="term" value="P:detection of visible light"/>
    <property type="evidence" value="ECO:0007669"/>
    <property type="project" value="InterPro"/>
</dbReference>
<evidence type="ECO:0000256" key="11">
    <source>
        <dbReference type="PROSITE-ProRule" id="PRU00169"/>
    </source>
</evidence>
<dbReference type="GO" id="GO:0005524">
    <property type="term" value="F:ATP binding"/>
    <property type="evidence" value="ECO:0007669"/>
    <property type="project" value="UniProtKB-KW"/>
</dbReference>
<evidence type="ECO:0000256" key="9">
    <source>
        <dbReference type="ARBA" id="ARBA00023012"/>
    </source>
</evidence>
<evidence type="ECO:0000256" key="10">
    <source>
        <dbReference type="ARBA" id="ARBA00023170"/>
    </source>
</evidence>
<keyword evidence="3" id="KW-0716">Sensory transduction</keyword>
<dbReference type="InterPro" id="IPR011006">
    <property type="entry name" value="CheY-like_superfamily"/>
</dbReference>
<dbReference type="SMART" id="SM00388">
    <property type="entry name" value="HisKA"/>
    <property type="match status" value="1"/>
</dbReference>
<evidence type="ECO:0000256" key="7">
    <source>
        <dbReference type="ARBA" id="ARBA00022840"/>
    </source>
</evidence>
<dbReference type="InParanoid" id="A0A369J697"/>
<dbReference type="CDD" id="cd00082">
    <property type="entry name" value="HisKA"/>
    <property type="match status" value="1"/>
</dbReference>
<organism evidence="16 17">
    <name type="scientific">Hypsizygus marmoreus</name>
    <name type="common">White beech mushroom</name>
    <name type="synonym">Agaricus marmoreus</name>
    <dbReference type="NCBI Taxonomy" id="39966"/>
    <lineage>
        <taxon>Eukaryota</taxon>
        <taxon>Fungi</taxon>
        <taxon>Dikarya</taxon>
        <taxon>Basidiomycota</taxon>
        <taxon>Agaricomycotina</taxon>
        <taxon>Agaricomycetes</taxon>
        <taxon>Agaricomycetidae</taxon>
        <taxon>Agaricales</taxon>
        <taxon>Tricholomatineae</taxon>
        <taxon>Lyophyllaceae</taxon>
        <taxon>Hypsizygus</taxon>
    </lineage>
</organism>
<dbReference type="Gene3D" id="1.10.287.130">
    <property type="match status" value="1"/>
</dbReference>
<proteinExistence type="predicted"/>
<dbReference type="InterPro" id="IPR043150">
    <property type="entry name" value="Phytochrome_PHY_sf"/>
</dbReference>
<sequence>MSESSTGTPSLPATPINQLPDNPLSSPKVTSHLPFNPSEYGIVHLPPLSPTPRLGAPEKILALPSDYFSGSAFSPFVKPGASADFLKSLPSPDPPPLTGSEPQSESVEHKCISADPSVNFRYEHVEDENGHYIITGWQGKRQDFEEPIRSPGAVQAFGVLIAVEETENALLVRQVSENSTTILGFSPHFLFSLDCFTDILPESEAKLLWDNIQFLNESGNMAEEVGGESPHVFLLSGWGAPEPNSPDTQCERRSWTSWCAVHRPAATSEPASRTSNLIIMEFELEKDSLNPRYPFVPSGALKYGSSEPLSPTQSYDGSELADDIADPNHGHSSQISSTEHHTLPSADEILESTTSFSKPIPALERLRRMQMANNPLSPDVIDDSLNPFTRKSQHQRQRNGHDDIGVGMMGGFAVMGQINEQLGAASSKDSFLKVAVGLVKDLTQFHRTMIYKFDEAWNGQVVAELVDWNQSNDLYKGLHFPAADFSVQTRELYAINKFRLVYDTCQATARIVVKCKEDLELPLNMTHCYLRATSPKQIQYLVNMGARASMSVSIIVSGTLWGLIMCHSYGTHGMRVPPPIRQMLRLLSHSISSNIERLNSGPRISTRQLINTMVSNRHPTGYIVSNVENLLGLFDADFGILVIGEGAKILGPNQHGQEILIMAEYLRLKQYNTIQASESIVHDFPDLQLATNLKVIAGLLLVPLSTTGNDFIAFLRKGERQQIKWAGNPHLPDDSFEPRKSFKVWFETVLGGCRHWTDEQLETAGLLSLVYGKFIEVWRQKENALRTTEVADILLSNAGHEVRTPLNHIVNYLEMALNGPLDDEVREHLVRSHAASKSLLFTINDLLDLTRLESGQETSSHEPFDLRHAIRKATHLYMKEAGRRDIGFHLKLDESPRAVIGDAKKILAVVQNLTANALKYTLKGSITVHCSVFGASERSRNPLHAAVKIVVADTGRGIPPDKLDIIFREFEQVESTENDITGDSGVGLGLAVVARIVEQLGGQLRVESKVDEGTRFSFLIPLALAEEILGAEGSLTEASNSDSSLSQTQDSQPTLDEGKISPAALPSDEVSRGIEATRSQVSSGQTTADNLDLGAGSAMNRGMVEQSRNTPSNELSNLSTLTNSDTQITLRVLVVEDNPINSAILAKRLRLDGHIVVCATNGQEGFDAVKADGTFDVVLMDLQMPILNGFEATSEIRKLEKRPEGPLTKSGKMLSHALSGHLPILAVSASLYERQRGELVDCGMDGGIGMFIVQDIPGRVEVGYEPDVEVYSRFFLGFYLCTQRTLVHHGSGIEERLYFNN</sequence>
<evidence type="ECO:0000256" key="8">
    <source>
        <dbReference type="ARBA" id="ARBA00022991"/>
    </source>
</evidence>
<dbReference type="GO" id="GO:0006355">
    <property type="term" value="P:regulation of DNA-templated transcription"/>
    <property type="evidence" value="ECO:0007669"/>
    <property type="project" value="InterPro"/>
</dbReference>
<feature type="compositionally biased region" description="Polar residues" evidence="12">
    <location>
        <begin position="307"/>
        <end position="316"/>
    </location>
</feature>
<feature type="compositionally biased region" description="Polar residues" evidence="12">
    <location>
        <begin position="1"/>
        <end position="29"/>
    </location>
</feature>
<dbReference type="SUPFAM" id="SSF52172">
    <property type="entry name" value="CheY-like"/>
    <property type="match status" value="1"/>
</dbReference>
<dbReference type="GO" id="GO:0009881">
    <property type="term" value="F:photoreceptor activity"/>
    <property type="evidence" value="ECO:0007669"/>
    <property type="project" value="UniProtKB-KW"/>
</dbReference>
<dbReference type="InterPro" id="IPR036097">
    <property type="entry name" value="HisK_dim/P_sf"/>
</dbReference>